<dbReference type="OrthoDB" id="3364808at2759"/>
<dbReference type="AlphaFoldDB" id="A0A409YWS6"/>
<gene>
    <name evidence="1" type="ORF">CVT26_013464</name>
</gene>
<accession>A0A409YWS6</accession>
<evidence type="ECO:0000313" key="1">
    <source>
        <dbReference type="EMBL" id="PPR07495.1"/>
    </source>
</evidence>
<sequence length="272" mass="29624">MDPAYRTKKIVDLSEQELIDLGFLGDDVAPHIKTFVEKVRANPAHLGSTVTCLTVDYLKRSSLGQSPQQGAMGSPTPHPISEAEILYSQLSNDPDALTVVSPNLVSKFEQNFWYHGISSLPPKLIWRSDIETNPFPIPAPGTSLSKIPAKTALGVFRTPLNAVWSDVAPRILASIKARGFKCSALQTVRFSTAEEGKEETLGPVVVWIAVHPNTTSAWAVRDATPDILQILADEQITDAVVEWYEGMVQRLVDLPPRRGEDNTSPGSASTLA</sequence>
<dbReference type="InParanoid" id="A0A409YWS6"/>
<comment type="caution">
    <text evidence="1">The sequence shown here is derived from an EMBL/GenBank/DDBJ whole genome shotgun (WGS) entry which is preliminary data.</text>
</comment>
<protein>
    <submittedName>
        <fullName evidence="1">Uncharacterized protein</fullName>
    </submittedName>
</protein>
<proteinExistence type="predicted"/>
<organism evidence="1 2">
    <name type="scientific">Gymnopilus dilepis</name>
    <dbReference type="NCBI Taxonomy" id="231916"/>
    <lineage>
        <taxon>Eukaryota</taxon>
        <taxon>Fungi</taxon>
        <taxon>Dikarya</taxon>
        <taxon>Basidiomycota</taxon>
        <taxon>Agaricomycotina</taxon>
        <taxon>Agaricomycetes</taxon>
        <taxon>Agaricomycetidae</taxon>
        <taxon>Agaricales</taxon>
        <taxon>Agaricineae</taxon>
        <taxon>Hymenogastraceae</taxon>
        <taxon>Gymnopilus</taxon>
    </lineage>
</organism>
<reference evidence="1 2" key="1">
    <citation type="journal article" date="2018" name="Evol. Lett.">
        <title>Horizontal gene cluster transfer increased hallucinogenic mushroom diversity.</title>
        <authorList>
            <person name="Reynolds H.T."/>
            <person name="Vijayakumar V."/>
            <person name="Gluck-Thaler E."/>
            <person name="Korotkin H.B."/>
            <person name="Matheny P.B."/>
            <person name="Slot J.C."/>
        </authorList>
    </citation>
    <scope>NUCLEOTIDE SEQUENCE [LARGE SCALE GENOMIC DNA]</scope>
    <source>
        <strain evidence="1 2">SRW20</strain>
    </source>
</reference>
<keyword evidence="2" id="KW-1185">Reference proteome</keyword>
<dbReference type="EMBL" id="NHYE01000111">
    <property type="protein sequence ID" value="PPR07495.1"/>
    <property type="molecule type" value="Genomic_DNA"/>
</dbReference>
<dbReference type="Proteomes" id="UP000284706">
    <property type="component" value="Unassembled WGS sequence"/>
</dbReference>
<evidence type="ECO:0000313" key="2">
    <source>
        <dbReference type="Proteomes" id="UP000284706"/>
    </source>
</evidence>
<name>A0A409YWS6_9AGAR</name>